<sequence>MADFGNEGLADLYRRPGSVSSVYVDVTQDARNPRRTSTLRQRTLREALTEAGAPEIDASTIIELVEEPPGVGGPMGRLMVVREGEVELNEVLTGEPLGELLVAYGPVPSLLPLLIHRPRDFSYVVAEAGRDGGEITLFQLSRSQPVSRVRVEGDTEFLTKVGSEDDFLANGRYQHHTEEVWKRNEGQIAAAIDEIVRDSRAELLMLTGDVRARQLLVDQLSPTSREVLHVVPTNTRPGGATQEELEADLHRHVAAILAQDEYDALERLGTGKGNGLSEIDFAAVVRALQQSQVDVLLLAPDRLPGETLIALDRGPWLAATSADALGAGELGSVPAVDALIRAAILTDARVLVVSPGELPAEVSAAALLRWSTVPVAAEAPTPAEAELAGLPSRGDAVTFPRRRATSGAPNGAPDGGPDRPER</sequence>
<comment type="caution">
    <text evidence="2">The sequence shown here is derived from an EMBL/GenBank/DDBJ whole genome shotgun (WGS) entry which is preliminary data.</text>
</comment>
<name>A0A4Y8JWH0_9MICO</name>
<gene>
    <name evidence="2" type="ORF">E3T49_05080</name>
</gene>
<organism evidence="2 3">
    <name type="scientific">Cryobacterium cryoconiti</name>
    <dbReference type="NCBI Taxonomy" id="1259239"/>
    <lineage>
        <taxon>Bacteria</taxon>
        <taxon>Bacillati</taxon>
        <taxon>Actinomycetota</taxon>
        <taxon>Actinomycetes</taxon>
        <taxon>Micrococcales</taxon>
        <taxon>Microbacteriaceae</taxon>
        <taxon>Cryobacterium</taxon>
    </lineage>
</organism>
<dbReference type="EMBL" id="SOHA01000010">
    <property type="protein sequence ID" value="TFD32054.1"/>
    <property type="molecule type" value="Genomic_DNA"/>
</dbReference>
<proteinExistence type="predicted"/>
<dbReference type="OrthoDB" id="5179393at2"/>
<evidence type="ECO:0000313" key="3">
    <source>
        <dbReference type="Proteomes" id="UP000297472"/>
    </source>
</evidence>
<dbReference type="RefSeq" id="WP_134423885.1">
    <property type="nucleotide sequence ID" value="NZ_SOHA01000010.1"/>
</dbReference>
<reference evidence="2 3" key="1">
    <citation type="submission" date="2019-03" db="EMBL/GenBank/DDBJ databases">
        <title>Genomics of glacier-inhabiting Cryobacterium strains.</title>
        <authorList>
            <person name="Liu Q."/>
            <person name="Xin Y.-H."/>
        </authorList>
    </citation>
    <scope>NUCLEOTIDE SEQUENCE [LARGE SCALE GENOMIC DNA]</scope>
    <source>
        <strain evidence="2 3">TMT1-51</strain>
    </source>
</reference>
<protein>
    <recommendedName>
        <fullName evidence="4">Peptide chain release factor 1</fullName>
    </recommendedName>
</protein>
<evidence type="ECO:0008006" key="4">
    <source>
        <dbReference type="Google" id="ProtNLM"/>
    </source>
</evidence>
<keyword evidence="3" id="KW-1185">Reference proteome</keyword>
<evidence type="ECO:0000256" key="1">
    <source>
        <dbReference type="SAM" id="MobiDB-lite"/>
    </source>
</evidence>
<evidence type="ECO:0000313" key="2">
    <source>
        <dbReference type="EMBL" id="TFD32054.1"/>
    </source>
</evidence>
<dbReference type="Pfam" id="PF18844">
    <property type="entry name" value="baeRF_family2"/>
    <property type="match status" value="1"/>
</dbReference>
<dbReference type="InterPro" id="IPR040701">
    <property type="entry name" value="Bact_RF_family2"/>
</dbReference>
<dbReference type="AlphaFoldDB" id="A0A4Y8JWH0"/>
<dbReference type="Proteomes" id="UP000297472">
    <property type="component" value="Unassembled WGS sequence"/>
</dbReference>
<feature type="region of interest" description="Disordered" evidence="1">
    <location>
        <begin position="384"/>
        <end position="422"/>
    </location>
</feature>
<accession>A0A4Y8JWH0</accession>